<dbReference type="RefSeq" id="WP_047215705.1">
    <property type="nucleotide sequence ID" value="NZ_CP011568.3"/>
</dbReference>
<evidence type="ECO:0000313" key="3">
    <source>
        <dbReference type="Proteomes" id="UP000036700"/>
    </source>
</evidence>
<proteinExistence type="predicted"/>
<dbReference type="Pfam" id="PF00583">
    <property type="entry name" value="Acetyltransf_1"/>
    <property type="match status" value="1"/>
</dbReference>
<gene>
    <name evidence="2" type="ORF">ABW99_17880</name>
</gene>
<dbReference type="Gene3D" id="3.40.630.30">
    <property type="match status" value="1"/>
</dbReference>
<dbReference type="InterPro" id="IPR016181">
    <property type="entry name" value="Acyl_CoA_acyltransferase"/>
</dbReference>
<dbReference type="OrthoDB" id="9178559at2"/>
<dbReference type="STRING" id="445709.ABW99_17880"/>
<dbReference type="InterPro" id="IPR000182">
    <property type="entry name" value="GNAT_dom"/>
</dbReference>
<dbReference type="SUPFAM" id="SSF55729">
    <property type="entry name" value="Acyl-CoA N-acyltransferases (Nat)"/>
    <property type="match status" value="1"/>
</dbReference>
<protein>
    <submittedName>
        <fullName evidence="2">GCN5 family acetyltransferase</fullName>
    </submittedName>
</protein>
<dbReference type="AlphaFoldDB" id="A0A0G3EYE5"/>
<sequence length="220" mass="24355">MNLFERIFAIPAADPVPAHPAQTAVLIRELTSADRHQLFEHLAMLDEDDRLLRFGQVVSDAIIEGYVGGIDFSRDTVFGVFDDNLNLIAAAHVAMLPDNGSERVAEFGVSVLAQARGQGIGSRLFERTAMHCRNKHVKTLYMHCLSRNATMMHIAKKAGMDINYAYGEADAYLTLPPADTATVVDEILQEQAATFDYAVKRQVRDTKQLLAAWLPQLKVA</sequence>
<dbReference type="EMBL" id="CP011568">
    <property type="protein sequence ID" value="AKJ69796.1"/>
    <property type="molecule type" value="Genomic_DNA"/>
</dbReference>
<dbReference type="KEGG" id="ptx:ABW99_17880"/>
<keyword evidence="3" id="KW-1185">Reference proteome</keyword>
<accession>A0A0G3EYE5</accession>
<keyword evidence="2" id="KW-0808">Transferase</keyword>
<name>A0A0G3EYE5_9BURK</name>
<dbReference type="Proteomes" id="UP000036700">
    <property type="component" value="Chromosome"/>
</dbReference>
<organism evidence="2 3">
    <name type="scientific">Pandoraea thiooxydans</name>
    <dbReference type="NCBI Taxonomy" id="445709"/>
    <lineage>
        <taxon>Bacteria</taxon>
        <taxon>Pseudomonadati</taxon>
        <taxon>Pseudomonadota</taxon>
        <taxon>Betaproteobacteria</taxon>
        <taxon>Burkholderiales</taxon>
        <taxon>Burkholderiaceae</taxon>
        <taxon>Pandoraea</taxon>
    </lineage>
</organism>
<feature type="domain" description="N-acetyltransferase" evidence="1">
    <location>
        <begin position="25"/>
        <end position="179"/>
    </location>
</feature>
<dbReference type="GO" id="GO:0016747">
    <property type="term" value="F:acyltransferase activity, transferring groups other than amino-acyl groups"/>
    <property type="evidence" value="ECO:0007669"/>
    <property type="project" value="InterPro"/>
</dbReference>
<dbReference type="PROSITE" id="PS51186">
    <property type="entry name" value="GNAT"/>
    <property type="match status" value="1"/>
</dbReference>
<dbReference type="CDD" id="cd04301">
    <property type="entry name" value="NAT_SF"/>
    <property type="match status" value="1"/>
</dbReference>
<evidence type="ECO:0000313" key="2">
    <source>
        <dbReference type="EMBL" id="AKJ69796.1"/>
    </source>
</evidence>
<reference evidence="3" key="1">
    <citation type="submission" date="2015-06" db="EMBL/GenBank/DDBJ databases">
        <authorList>
            <person name="Lim Y.L."/>
            <person name="Ee R."/>
            <person name="Yong D."/>
            <person name="How K.Y."/>
            <person name="Yin W.F."/>
            <person name="Chan K.G."/>
        </authorList>
    </citation>
    <scope>NUCLEOTIDE SEQUENCE [LARGE SCALE GENOMIC DNA]</scope>
    <source>
        <strain evidence="3">DSM 25325</strain>
    </source>
</reference>
<evidence type="ECO:0000259" key="1">
    <source>
        <dbReference type="PROSITE" id="PS51186"/>
    </source>
</evidence>
<dbReference type="PATRIC" id="fig|445709.3.peg.3775"/>